<feature type="transmembrane region" description="Helical" evidence="7">
    <location>
        <begin position="33"/>
        <end position="56"/>
    </location>
</feature>
<feature type="transmembrane region" description="Helical" evidence="7">
    <location>
        <begin position="148"/>
        <end position="171"/>
    </location>
</feature>
<keyword evidence="10" id="KW-1185">Reference proteome</keyword>
<feature type="region of interest" description="Disordered" evidence="6">
    <location>
        <begin position="345"/>
        <end position="376"/>
    </location>
</feature>
<keyword evidence="3 7" id="KW-1133">Transmembrane helix</keyword>
<dbReference type="InterPro" id="IPR052337">
    <property type="entry name" value="SAT4-like"/>
</dbReference>
<dbReference type="OrthoDB" id="4682787at2759"/>
<dbReference type="Pfam" id="PF20684">
    <property type="entry name" value="Fung_rhodopsin"/>
    <property type="match status" value="1"/>
</dbReference>
<sequence>MDAEALAALLASPALAPPAGVTPEFDSPPNQNTLAYAVTSVLSCILTLCVLVRLYGRGYLERKFGVEDALMILGYGAYWGTAYAGYELILTPGYYVHTWNLRLGDMIRPGYLILIYGCCYSAVLPLIKTAILLDWCRIFVPGDRSRNAFWWGCILLSVLQCLWGLICIVLLNMQCVPHNAIWEFYVPSKCYSLPKVMLSSASVQVITDIAMVLLPQRMIWKLQMSWKRKAGISFIFGIGVAGSISACLRLAQTITFAQEADTMYFIGPLLFWACAEMTCGFLIFSVPSMPRIFKTVFSMPIKSGDTAKPLPTDYYRARRKWAKPSTAATGGSRWTWKQIDDGEIALTQQQQQQSEDSKMDDSLRTTSVKQGDADSR</sequence>
<accession>A0A136J3Y1</accession>
<feature type="transmembrane region" description="Helical" evidence="7">
    <location>
        <begin position="106"/>
        <end position="127"/>
    </location>
</feature>
<dbReference type="EMBL" id="KQ964249">
    <property type="protein sequence ID" value="KXJ91813.1"/>
    <property type="molecule type" value="Genomic_DNA"/>
</dbReference>
<feature type="domain" description="Rhodopsin" evidence="8">
    <location>
        <begin position="52"/>
        <end position="294"/>
    </location>
</feature>
<dbReference type="InParanoid" id="A0A136J3Y1"/>
<dbReference type="STRING" id="196109.A0A136J3Y1"/>
<dbReference type="Proteomes" id="UP000070501">
    <property type="component" value="Unassembled WGS sequence"/>
</dbReference>
<comment type="subcellular location">
    <subcellularLocation>
        <location evidence="1">Membrane</location>
        <topology evidence="1">Multi-pass membrane protein</topology>
    </subcellularLocation>
</comment>
<evidence type="ECO:0000256" key="2">
    <source>
        <dbReference type="ARBA" id="ARBA00022692"/>
    </source>
</evidence>
<dbReference type="PANTHER" id="PTHR33048">
    <property type="entry name" value="PTH11-LIKE INTEGRAL MEMBRANE PROTEIN (AFU_ORTHOLOGUE AFUA_5G11245)"/>
    <property type="match status" value="1"/>
</dbReference>
<evidence type="ECO:0000313" key="10">
    <source>
        <dbReference type="Proteomes" id="UP000070501"/>
    </source>
</evidence>
<comment type="similarity">
    <text evidence="5">Belongs to the SAT4 family.</text>
</comment>
<feature type="transmembrane region" description="Helical" evidence="7">
    <location>
        <begin position="234"/>
        <end position="251"/>
    </location>
</feature>
<name>A0A136J3Y1_9PEZI</name>
<gene>
    <name evidence="9" type="ORF">Micbo1qcDRAFT_233206</name>
</gene>
<dbReference type="GO" id="GO:0016020">
    <property type="term" value="C:membrane"/>
    <property type="evidence" value="ECO:0007669"/>
    <property type="project" value="UniProtKB-SubCell"/>
</dbReference>
<keyword evidence="2 7" id="KW-0812">Transmembrane</keyword>
<reference evidence="10" key="1">
    <citation type="submission" date="2016-02" db="EMBL/GenBank/DDBJ databases">
        <title>Draft genome sequence of Microdochium bolleyi, a fungal endophyte of beachgrass.</title>
        <authorList>
            <consortium name="DOE Joint Genome Institute"/>
            <person name="David A.S."/>
            <person name="May G."/>
            <person name="Haridas S."/>
            <person name="Lim J."/>
            <person name="Wang M."/>
            <person name="Labutti K."/>
            <person name="Lipzen A."/>
            <person name="Barry K."/>
            <person name="Grigoriev I.V."/>
        </authorList>
    </citation>
    <scope>NUCLEOTIDE SEQUENCE [LARGE SCALE GENOMIC DNA]</scope>
    <source>
        <strain evidence="10">J235TASD1</strain>
    </source>
</reference>
<evidence type="ECO:0000256" key="5">
    <source>
        <dbReference type="ARBA" id="ARBA00038359"/>
    </source>
</evidence>
<evidence type="ECO:0000256" key="1">
    <source>
        <dbReference type="ARBA" id="ARBA00004141"/>
    </source>
</evidence>
<dbReference type="AlphaFoldDB" id="A0A136J3Y1"/>
<keyword evidence="4 7" id="KW-0472">Membrane</keyword>
<dbReference type="PANTHER" id="PTHR33048:SF47">
    <property type="entry name" value="INTEGRAL MEMBRANE PROTEIN-RELATED"/>
    <property type="match status" value="1"/>
</dbReference>
<organism evidence="9 10">
    <name type="scientific">Microdochium bolleyi</name>
    <dbReference type="NCBI Taxonomy" id="196109"/>
    <lineage>
        <taxon>Eukaryota</taxon>
        <taxon>Fungi</taxon>
        <taxon>Dikarya</taxon>
        <taxon>Ascomycota</taxon>
        <taxon>Pezizomycotina</taxon>
        <taxon>Sordariomycetes</taxon>
        <taxon>Xylariomycetidae</taxon>
        <taxon>Xylariales</taxon>
        <taxon>Microdochiaceae</taxon>
        <taxon>Microdochium</taxon>
    </lineage>
</organism>
<evidence type="ECO:0000256" key="6">
    <source>
        <dbReference type="SAM" id="MobiDB-lite"/>
    </source>
</evidence>
<evidence type="ECO:0000256" key="7">
    <source>
        <dbReference type="SAM" id="Phobius"/>
    </source>
</evidence>
<evidence type="ECO:0000256" key="4">
    <source>
        <dbReference type="ARBA" id="ARBA00023136"/>
    </source>
</evidence>
<evidence type="ECO:0000259" key="8">
    <source>
        <dbReference type="Pfam" id="PF20684"/>
    </source>
</evidence>
<proteinExistence type="inferred from homology"/>
<evidence type="ECO:0000313" key="9">
    <source>
        <dbReference type="EMBL" id="KXJ91813.1"/>
    </source>
</evidence>
<feature type="transmembrane region" description="Helical" evidence="7">
    <location>
        <begin position="68"/>
        <end position="86"/>
    </location>
</feature>
<evidence type="ECO:0000256" key="3">
    <source>
        <dbReference type="ARBA" id="ARBA00022989"/>
    </source>
</evidence>
<feature type="transmembrane region" description="Helical" evidence="7">
    <location>
        <begin position="263"/>
        <end position="284"/>
    </location>
</feature>
<dbReference type="InterPro" id="IPR049326">
    <property type="entry name" value="Rhodopsin_dom_fungi"/>
</dbReference>
<protein>
    <recommendedName>
        <fullName evidence="8">Rhodopsin domain-containing protein</fullName>
    </recommendedName>
</protein>